<organism evidence="2 3">
    <name type="scientific">Dysgonomonas macrotermitis</name>
    <dbReference type="NCBI Taxonomy" id="1346286"/>
    <lineage>
        <taxon>Bacteria</taxon>
        <taxon>Pseudomonadati</taxon>
        <taxon>Bacteroidota</taxon>
        <taxon>Bacteroidia</taxon>
        <taxon>Bacteroidales</taxon>
        <taxon>Dysgonomonadaceae</taxon>
        <taxon>Dysgonomonas</taxon>
    </lineage>
</organism>
<dbReference type="STRING" id="1346286.SAMN05444362_10471"/>
<protein>
    <recommendedName>
        <fullName evidence="4">HmuY protein</fullName>
    </recommendedName>
</protein>
<keyword evidence="1" id="KW-0732">Signal</keyword>
<feature type="signal peptide" evidence="1">
    <location>
        <begin position="1"/>
        <end position="19"/>
    </location>
</feature>
<reference evidence="3" key="1">
    <citation type="submission" date="2016-11" db="EMBL/GenBank/DDBJ databases">
        <authorList>
            <person name="Varghese N."/>
            <person name="Submissions S."/>
        </authorList>
    </citation>
    <scope>NUCLEOTIDE SEQUENCE [LARGE SCALE GENOMIC DNA]</scope>
    <source>
        <strain evidence="3">DSM 27370</strain>
    </source>
</reference>
<evidence type="ECO:0000256" key="1">
    <source>
        <dbReference type="SAM" id="SignalP"/>
    </source>
</evidence>
<evidence type="ECO:0008006" key="4">
    <source>
        <dbReference type="Google" id="ProtNLM"/>
    </source>
</evidence>
<dbReference type="AlphaFoldDB" id="A0A1M4ZFP4"/>
<gene>
    <name evidence="2" type="ORF">SAMN05444362_10471</name>
</gene>
<dbReference type="Proteomes" id="UP000184480">
    <property type="component" value="Unassembled WGS sequence"/>
</dbReference>
<feature type="chain" id="PRO_5009908603" description="HmuY protein" evidence="1">
    <location>
        <begin position="20"/>
        <end position="193"/>
    </location>
</feature>
<sequence>MKKVFCLILCLSGITLLQAQVGINTSTPNSSAALDITSSDKGMLIPRMTTSQKIAIANPASGLLIYDTDLKCVAQNAGTPASPAWVCLSGESTLTQSFYMPSIAIDASEVLTGQTLDLYGEYKKQFYTPTIISSGAPTSIPYFTSATDLYYYITFYDNTVLKINSLSTSGVLNYDILREADYHTFMNVVFVVK</sequence>
<dbReference type="EMBL" id="FQUC01000004">
    <property type="protein sequence ID" value="SHF16607.1"/>
    <property type="molecule type" value="Genomic_DNA"/>
</dbReference>
<accession>A0A1M4ZFP4</accession>
<dbReference type="RefSeq" id="WP_070808600.1">
    <property type="nucleotide sequence ID" value="NZ_BBXL01000013.1"/>
</dbReference>
<evidence type="ECO:0000313" key="3">
    <source>
        <dbReference type="Proteomes" id="UP000184480"/>
    </source>
</evidence>
<name>A0A1M4ZFP4_9BACT</name>
<keyword evidence="3" id="KW-1185">Reference proteome</keyword>
<proteinExistence type="predicted"/>
<evidence type="ECO:0000313" key="2">
    <source>
        <dbReference type="EMBL" id="SHF16607.1"/>
    </source>
</evidence>